<evidence type="ECO:0000313" key="8">
    <source>
        <dbReference type="Proteomes" id="UP001595916"/>
    </source>
</evidence>
<comment type="similarity">
    <text evidence="5">Belongs to the YqgF HJR family.</text>
</comment>
<dbReference type="SUPFAM" id="SSF53098">
    <property type="entry name" value="Ribonuclease H-like"/>
    <property type="match status" value="1"/>
</dbReference>
<dbReference type="Gene3D" id="3.30.420.140">
    <property type="entry name" value="YqgF/RNase H-like domain"/>
    <property type="match status" value="1"/>
</dbReference>
<name>A0ABV9QKC1_9FIRM</name>
<dbReference type="InterPro" id="IPR005227">
    <property type="entry name" value="YqgF"/>
</dbReference>
<evidence type="ECO:0000313" key="7">
    <source>
        <dbReference type="EMBL" id="MFC4804467.1"/>
    </source>
</evidence>
<gene>
    <name evidence="7" type="primary">ruvX</name>
    <name evidence="7" type="ORF">ACFO4R_05160</name>
</gene>
<dbReference type="InterPro" id="IPR012337">
    <property type="entry name" value="RNaseH-like_sf"/>
</dbReference>
<feature type="domain" description="YqgF/RNase H-like" evidence="6">
    <location>
        <begin position="1"/>
        <end position="103"/>
    </location>
</feature>
<dbReference type="PANTHER" id="PTHR33317:SF4">
    <property type="entry name" value="POLYNUCLEOTIDYL TRANSFERASE, RIBONUCLEASE H-LIKE SUPERFAMILY PROTEIN"/>
    <property type="match status" value="1"/>
</dbReference>
<keyword evidence="4 5" id="KW-0378">Hydrolase</keyword>
<sequence length="138" mass="15782">MRTMALDIGDKRIGMAISDLMGWTAQPLYTIHRKNLEKDMEEIVENIDKYLPTTLVVGLPKNMDGSSGFQADKTIEFVERLKEKLPDNIEVVYQDERLSTKSASQVMTQNRVKKKDKKGLVDTIAAVFILETYLMKKK</sequence>
<evidence type="ECO:0000256" key="3">
    <source>
        <dbReference type="ARBA" id="ARBA00022722"/>
    </source>
</evidence>
<dbReference type="InterPro" id="IPR006641">
    <property type="entry name" value="YqgF/RNaseH-like_dom"/>
</dbReference>
<dbReference type="PANTHER" id="PTHR33317">
    <property type="entry name" value="POLYNUCLEOTIDYL TRANSFERASE, RIBONUCLEASE H-LIKE SUPERFAMILY PROTEIN"/>
    <property type="match status" value="1"/>
</dbReference>
<dbReference type="Proteomes" id="UP001595916">
    <property type="component" value="Unassembled WGS sequence"/>
</dbReference>
<dbReference type="RefSeq" id="WP_379787976.1">
    <property type="nucleotide sequence ID" value="NZ_JBHSHL010000015.1"/>
</dbReference>
<comment type="function">
    <text evidence="5">Could be a nuclease involved in processing of the 5'-end of pre-16S rRNA.</text>
</comment>
<proteinExistence type="inferred from homology"/>
<keyword evidence="2 5" id="KW-0690">Ribosome biogenesis</keyword>
<dbReference type="HAMAP" id="MF_00651">
    <property type="entry name" value="Nuclease_YqgF"/>
    <property type="match status" value="1"/>
</dbReference>
<keyword evidence="1 5" id="KW-0963">Cytoplasm</keyword>
<dbReference type="InterPro" id="IPR037027">
    <property type="entry name" value="YqgF/RNaseH-like_dom_sf"/>
</dbReference>
<keyword evidence="3 5" id="KW-0540">Nuclease</keyword>
<evidence type="ECO:0000256" key="2">
    <source>
        <dbReference type="ARBA" id="ARBA00022517"/>
    </source>
</evidence>
<keyword evidence="8" id="KW-1185">Reference proteome</keyword>
<protein>
    <recommendedName>
        <fullName evidence="5">Putative pre-16S rRNA nuclease</fullName>
        <ecNumber evidence="5">3.1.-.-</ecNumber>
    </recommendedName>
</protein>
<comment type="caution">
    <text evidence="7">The sequence shown here is derived from an EMBL/GenBank/DDBJ whole genome shotgun (WGS) entry which is preliminary data.</text>
</comment>
<evidence type="ECO:0000256" key="1">
    <source>
        <dbReference type="ARBA" id="ARBA00022490"/>
    </source>
</evidence>
<dbReference type="EMBL" id="JBHSHL010000015">
    <property type="protein sequence ID" value="MFC4804467.1"/>
    <property type="molecule type" value="Genomic_DNA"/>
</dbReference>
<organism evidence="7 8">
    <name type="scientific">Filifactor villosus</name>
    <dbReference type="NCBI Taxonomy" id="29374"/>
    <lineage>
        <taxon>Bacteria</taxon>
        <taxon>Bacillati</taxon>
        <taxon>Bacillota</taxon>
        <taxon>Clostridia</taxon>
        <taxon>Peptostreptococcales</taxon>
        <taxon>Filifactoraceae</taxon>
        <taxon>Filifactor</taxon>
    </lineage>
</organism>
<dbReference type="EC" id="3.1.-.-" evidence="5"/>
<comment type="subcellular location">
    <subcellularLocation>
        <location evidence="5">Cytoplasm</location>
    </subcellularLocation>
</comment>
<evidence type="ECO:0000256" key="5">
    <source>
        <dbReference type="HAMAP-Rule" id="MF_00651"/>
    </source>
</evidence>
<accession>A0ABV9QKC1</accession>
<dbReference type="NCBIfam" id="TIGR00250">
    <property type="entry name" value="RNAse_H_YqgF"/>
    <property type="match status" value="1"/>
</dbReference>
<reference evidence="8" key="1">
    <citation type="journal article" date="2019" name="Int. J. Syst. Evol. Microbiol.">
        <title>The Global Catalogue of Microorganisms (GCM) 10K type strain sequencing project: providing services to taxonomists for standard genome sequencing and annotation.</title>
        <authorList>
            <consortium name="The Broad Institute Genomics Platform"/>
            <consortium name="The Broad Institute Genome Sequencing Center for Infectious Disease"/>
            <person name="Wu L."/>
            <person name="Ma J."/>
        </authorList>
    </citation>
    <scope>NUCLEOTIDE SEQUENCE [LARGE SCALE GENOMIC DNA]</scope>
    <source>
        <strain evidence="8">CCUG 46385</strain>
    </source>
</reference>
<evidence type="ECO:0000259" key="6">
    <source>
        <dbReference type="SMART" id="SM00732"/>
    </source>
</evidence>
<dbReference type="CDD" id="cd16964">
    <property type="entry name" value="YqgF"/>
    <property type="match status" value="1"/>
</dbReference>
<dbReference type="Pfam" id="PF03652">
    <property type="entry name" value="RuvX"/>
    <property type="match status" value="1"/>
</dbReference>
<evidence type="ECO:0000256" key="4">
    <source>
        <dbReference type="ARBA" id="ARBA00022801"/>
    </source>
</evidence>
<dbReference type="SMART" id="SM00732">
    <property type="entry name" value="YqgFc"/>
    <property type="match status" value="1"/>
</dbReference>